<comment type="similarity">
    <text evidence="2">Belongs to the cation transport ATPase (P-type) (TC 3.A.3) family. Type IIA subfamily.</text>
</comment>
<feature type="transmembrane region" description="Helical" evidence="10">
    <location>
        <begin position="59"/>
        <end position="81"/>
    </location>
</feature>
<reference evidence="12" key="1">
    <citation type="submission" date="2019-05" db="EMBL/GenBank/DDBJ databases">
        <title>Whole genome sequencing of Pseudanabaena catenata USMAC16.</title>
        <authorList>
            <person name="Khan Z."/>
            <person name="Omar W.M."/>
            <person name="Convey P."/>
            <person name="Merican F."/>
            <person name="Najimudin N."/>
        </authorList>
    </citation>
    <scope>NUCLEOTIDE SEQUENCE</scope>
    <source>
        <strain evidence="12">USMAC16</strain>
    </source>
</reference>
<dbReference type="Gene3D" id="3.40.1110.10">
    <property type="entry name" value="Calcium-transporting ATPase, cytoplasmic domain N"/>
    <property type="match status" value="1"/>
</dbReference>
<dbReference type="GO" id="GO:0036376">
    <property type="term" value="P:sodium ion export across plasma membrane"/>
    <property type="evidence" value="ECO:0007669"/>
    <property type="project" value="TreeGrafter"/>
</dbReference>
<dbReference type="InterPro" id="IPR023298">
    <property type="entry name" value="ATPase_P-typ_TM_dom_sf"/>
</dbReference>
<sequence length="963" mass="104862">MATNIPTKQVWHALTIDETIAALDTNPEMGLESWQISDRQNIYGRNELKGKTGRARLSIFIDQFTNIMLLMLMGVAVVSAFLDLREGNFPKDAIAIAAIVILNGILGYVQESRAEKALAALKLMAAPNVRVLREGKIAELPSAELVIGDIVFVDAGMQIAADGRLLQAVSLKVREGALTGESQGVEKFADRLFNADESLGDRRNMVFQGTEVLQGRGIMIVVATGMETQLGKIANLLQDVEIEETPLQKRMGELSQVLVIASLVLVVLVIGIGLWRHGDLVKLLNTSLSMAVAAVPEGLPAVITVTLALGTQRMVKRHALIRKLPAVETLGSVTVICSDKTGTLTQNKMVAESAFTANYVAQIGGTGYEPIGEFAISRLAGDMLASDLSIYQCPELQILLAAGVICNDSYLQKDNANNQGANGLIPLPTGLDKSQWQIIGDPTEGALLTLAGKANFRHDQLISYFARVAEIPFSSERKLMSAIAEIKSMDAEDTPESIRTIAALLPQTAYILFCKGSPELVLERCDRIHNEKQSNPISISQINSINTQNNLLASKGMRVLGFAYLPLENLPTETELPNIENNLVWLGLVGIRDALRGEAATAVQISQHAGIHTIMITGDHQLTAQAIARDLNIFYPDSNRVLTGREIEHMDDEELTAIARQTTVYARVSPEHKLRIVQALQRSGEVVAMTGDGVNDAPALKQANIGIAMGITGTDVSKEASDMILLDDNYATIVAATEEGRTVYANIRRFIKYILGSNVGEVIAIASTPFLGFGAVPLTPLQILWMNLVTDGVPALALAVEPAEDDVMERPPFNPQENIFARGLGWYILRIGVIFGLQTIALMEIAYNSGNPSWHEHWQTITFTTLCIAQMGHALACRSDSKLLIELNPISNPYLLVSVIFTTILQLALLYVPSLRQFFGTNALNASELGLCFGFSLLLVLWVELEKIGFRWWSKRRLSASAK</sequence>
<dbReference type="SUPFAM" id="SSF56784">
    <property type="entry name" value="HAD-like"/>
    <property type="match status" value="1"/>
</dbReference>
<dbReference type="GO" id="GO:1902600">
    <property type="term" value="P:proton transmembrane transport"/>
    <property type="evidence" value="ECO:0007669"/>
    <property type="project" value="TreeGrafter"/>
</dbReference>
<evidence type="ECO:0000256" key="1">
    <source>
        <dbReference type="ARBA" id="ARBA00004651"/>
    </source>
</evidence>
<keyword evidence="5" id="KW-0547">Nucleotide-binding</keyword>
<dbReference type="InterPro" id="IPR018303">
    <property type="entry name" value="ATPase_P-typ_P_site"/>
</dbReference>
<evidence type="ECO:0000256" key="4">
    <source>
        <dbReference type="ARBA" id="ARBA00022692"/>
    </source>
</evidence>
<dbReference type="InterPro" id="IPR001757">
    <property type="entry name" value="P_typ_ATPase"/>
</dbReference>
<dbReference type="InterPro" id="IPR044492">
    <property type="entry name" value="P_typ_ATPase_HD_dom"/>
</dbReference>
<dbReference type="InterPro" id="IPR023214">
    <property type="entry name" value="HAD_sf"/>
</dbReference>
<dbReference type="PROSITE" id="PS00154">
    <property type="entry name" value="ATPASE_E1_E2"/>
    <property type="match status" value="1"/>
</dbReference>
<dbReference type="Pfam" id="PF00690">
    <property type="entry name" value="Cation_ATPase_N"/>
    <property type="match status" value="1"/>
</dbReference>
<name>A0A9X4M9B3_9CYAN</name>
<evidence type="ECO:0000259" key="11">
    <source>
        <dbReference type="SMART" id="SM00831"/>
    </source>
</evidence>
<feature type="transmembrane region" description="Helical" evidence="10">
    <location>
        <begin position="287"/>
        <end position="309"/>
    </location>
</feature>
<comment type="caution">
    <text evidence="12">The sequence shown here is derived from an EMBL/GenBank/DDBJ whole genome shotgun (WGS) entry which is preliminary data.</text>
</comment>
<dbReference type="Gene3D" id="2.70.150.10">
    <property type="entry name" value="Calcium-transporting ATPase, cytoplasmic transduction domain A"/>
    <property type="match status" value="1"/>
</dbReference>
<dbReference type="SFLD" id="SFLDF00027">
    <property type="entry name" value="p-type_atpase"/>
    <property type="match status" value="1"/>
</dbReference>
<dbReference type="InterPro" id="IPR023299">
    <property type="entry name" value="ATPase_P-typ_cyto_dom_N"/>
</dbReference>
<evidence type="ECO:0000256" key="8">
    <source>
        <dbReference type="ARBA" id="ARBA00022989"/>
    </source>
</evidence>
<dbReference type="GO" id="GO:0030007">
    <property type="term" value="P:intracellular potassium ion homeostasis"/>
    <property type="evidence" value="ECO:0007669"/>
    <property type="project" value="TreeGrafter"/>
</dbReference>
<dbReference type="InterPro" id="IPR008250">
    <property type="entry name" value="ATPase_P-typ_transduc_dom_A_sf"/>
</dbReference>
<dbReference type="PANTHER" id="PTHR43294">
    <property type="entry name" value="SODIUM/POTASSIUM-TRANSPORTING ATPASE SUBUNIT ALPHA"/>
    <property type="match status" value="1"/>
</dbReference>
<comment type="subcellular location">
    <subcellularLocation>
        <location evidence="1">Cell membrane</location>
        <topology evidence="1">Multi-pass membrane protein</topology>
    </subcellularLocation>
</comment>
<dbReference type="Pfam" id="PF00689">
    <property type="entry name" value="Cation_ATPase_C"/>
    <property type="match status" value="1"/>
</dbReference>
<dbReference type="InterPro" id="IPR004014">
    <property type="entry name" value="ATPase_P-typ_cation-transptr_N"/>
</dbReference>
<evidence type="ECO:0000256" key="5">
    <source>
        <dbReference type="ARBA" id="ARBA00022741"/>
    </source>
</evidence>
<dbReference type="SUPFAM" id="SSF81653">
    <property type="entry name" value="Calcium ATPase, transduction domain A"/>
    <property type="match status" value="1"/>
</dbReference>
<feature type="transmembrane region" description="Helical" evidence="10">
    <location>
        <begin position="257"/>
        <end position="275"/>
    </location>
</feature>
<dbReference type="GO" id="GO:0016887">
    <property type="term" value="F:ATP hydrolysis activity"/>
    <property type="evidence" value="ECO:0007669"/>
    <property type="project" value="InterPro"/>
</dbReference>
<dbReference type="GO" id="GO:0005524">
    <property type="term" value="F:ATP binding"/>
    <property type="evidence" value="ECO:0007669"/>
    <property type="project" value="UniProtKB-KW"/>
</dbReference>
<dbReference type="Pfam" id="PF00122">
    <property type="entry name" value="E1-E2_ATPase"/>
    <property type="match status" value="1"/>
</dbReference>
<evidence type="ECO:0000256" key="10">
    <source>
        <dbReference type="SAM" id="Phobius"/>
    </source>
</evidence>
<feature type="transmembrane region" description="Helical" evidence="10">
    <location>
        <begin position="924"/>
        <end position="943"/>
    </location>
</feature>
<keyword evidence="9 10" id="KW-0472">Membrane</keyword>
<keyword evidence="4 10" id="KW-0812">Transmembrane</keyword>
<dbReference type="InterPro" id="IPR050510">
    <property type="entry name" value="Cation_transp_ATPase_P-type"/>
</dbReference>
<dbReference type="SUPFAM" id="SSF81665">
    <property type="entry name" value="Calcium ATPase, transmembrane domain M"/>
    <property type="match status" value="1"/>
</dbReference>
<dbReference type="Proteomes" id="UP001152872">
    <property type="component" value="Unassembled WGS sequence"/>
</dbReference>
<dbReference type="SFLD" id="SFLDG00002">
    <property type="entry name" value="C1.7:_P-type_atpase_like"/>
    <property type="match status" value="1"/>
</dbReference>
<evidence type="ECO:0000256" key="7">
    <source>
        <dbReference type="ARBA" id="ARBA00022967"/>
    </source>
</evidence>
<dbReference type="FunFam" id="3.40.50.1000:FF:000001">
    <property type="entry name" value="Phospholipid-transporting ATPase IC"/>
    <property type="match status" value="1"/>
</dbReference>
<dbReference type="InterPro" id="IPR059000">
    <property type="entry name" value="ATPase_P-type_domA"/>
</dbReference>
<feature type="domain" description="Cation-transporting P-type ATPase N-terminal" evidence="11">
    <location>
        <begin position="10"/>
        <end position="84"/>
    </location>
</feature>
<keyword evidence="13" id="KW-1185">Reference proteome</keyword>
<feature type="transmembrane region" description="Helical" evidence="10">
    <location>
        <begin position="93"/>
        <end position="109"/>
    </location>
</feature>
<dbReference type="FunFam" id="3.40.50.1000:FF:000028">
    <property type="entry name" value="Calcium-transporting P-type ATPase, putative"/>
    <property type="match status" value="1"/>
</dbReference>
<dbReference type="AlphaFoldDB" id="A0A9X4M9B3"/>
<dbReference type="GO" id="GO:0005391">
    <property type="term" value="F:P-type sodium:potassium-exchanging transporter activity"/>
    <property type="evidence" value="ECO:0007669"/>
    <property type="project" value="TreeGrafter"/>
</dbReference>
<evidence type="ECO:0000313" key="13">
    <source>
        <dbReference type="Proteomes" id="UP001152872"/>
    </source>
</evidence>
<accession>A0A9X4M9B3</accession>
<proteinExistence type="inferred from homology"/>
<organism evidence="12 13">
    <name type="scientific">Pseudanabaena catenata USMAC16</name>
    <dbReference type="NCBI Taxonomy" id="1855837"/>
    <lineage>
        <taxon>Bacteria</taxon>
        <taxon>Bacillati</taxon>
        <taxon>Cyanobacteriota</taxon>
        <taxon>Cyanophyceae</taxon>
        <taxon>Pseudanabaenales</taxon>
        <taxon>Pseudanabaenaceae</taxon>
        <taxon>Pseudanabaena</taxon>
    </lineage>
</organism>
<gene>
    <name evidence="12" type="ORF">FEV09_14070</name>
</gene>
<dbReference type="Pfam" id="PF13246">
    <property type="entry name" value="Cation_ATPase"/>
    <property type="match status" value="1"/>
</dbReference>
<dbReference type="SMART" id="SM00831">
    <property type="entry name" value="Cation_ATPase_N"/>
    <property type="match status" value="1"/>
</dbReference>
<dbReference type="PRINTS" id="PR00119">
    <property type="entry name" value="CATATPASE"/>
</dbReference>
<dbReference type="Gene3D" id="1.20.1110.10">
    <property type="entry name" value="Calcium-transporting ATPase, transmembrane domain"/>
    <property type="match status" value="1"/>
</dbReference>
<feature type="transmembrane region" description="Helical" evidence="10">
    <location>
        <begin position="827"/>
        <end position="847"/>
    </location>
</feature>
<dbReference type="GO" id="GO:0006883">
    <property type="term" value="P:intracellular sodium ion homeostasis"/>
    <property type="evidence" value="ECO:0007669"/>
    <property type="project" value="TreeGrafter"/>
</dbReference>
<feature type="transmembrane region" description="Helical" evidence="10">
    <location>
        <begin position="894"/>
        <end position="912"/>
    </location>
</feature>
<dbReference type="Gene3D" id="3.40.50.1000">
    <property type="entry name" value="HAD superfamily/HAD-like"/>
    <property type="match status" value="1"/>
</dbReference>
<dbReference type="InterPro" id="IPR006068">
    <property type="entry name" value="ATPase_P-typ_cation-transptr_C"/>
</dbReference>
<dbReference type="InterPro" id="IPR036412">
    <property type="entry name" value="HAD-like_sf"/>
</dbReference>
<dbReference type="GO" id="GO:1990573">
    <property type="term" value="P:potassium ion import across plasma membrane"/>
    <property type="evidence" value="ECO:0007669"/>
    <property type="project" value="TreeGrafter"/>
</dbReference>
<keyword evidence="3" id="KW-1003">Cell membrane</keyword>
<dbReference type="NCBIfam" id="TIGR01494">
    <property type="entry name" value="ATPase_P-type"/>
    <property type="match status" value="2"/>
</dbReference>
<keyword evidence="7" id="KW-1278">Translocase</keyword>
<keyword evidence="6" id="KW-0067">ATP-binding</keyword>
<evidence type="ECO:0000313" key="12">
    <source>
        <dbReference type="EMBL" id="MDG3495677.1"/>
    </source>
</evidence>
<protein>
    <submittedName>
        <fullName evidence="12">Cation-translocating P-type ATPase</fullName>
    </submittedName>
</protein>
<dbReference type="GO" id="GO:0005886">
    <property type="term" value="C:plasma membrane"/>
    <property type="evidence" value="ECO:0007669"/>
    <property type="project" value="UniProtKB-SubCell"/>
</dbReference>
<evidence type="ECO:0000256" key="9">
    <source>
        <dbReference type="ARBA" id="ARBA00023136"/>
    </source>
</evidence>
<dbReference type="PANTHER" id="PTHR43294:SF21">
    <property type="entry name" value="CATION TRANSPORTING ATPASE"/>
    <property type="match status" value="1"/>
</dbReference>
<dbReference type="RefSeq" id="WP_009627813.1">
    <property type="nucleotide sequence ID" value="NZ_VBTY01000117.1"/>
</dbReference>
<evidence type="ECO:0000256" key="6">
    <source>
        <dbReference type="ARBA" id="ARBA00022840"/>
    </source>
</evidence>
<dbReference type="SFLD" id="SFLDS00003">
    <property type="entry name" value="Haloacid_Dehalogenase"/>
    <property type="match status" value="1"/>
</dbReference>
<evidence type="ECO:0000256" key="3">
    <source>
        <dbReference type="ARBA" id="ARBA00022475"/>
    </source>
</evidence>
<evidence type="ECO:0000256" key="2">
    <source>
        <dbReference type="ARBA" id="ARBA00005675"/>
    </source>
</evidence>
<dbReference type="PRINTS" id="PR00120">
    <property type="entry name" value="HATPASE"/>
</dbReference>
<keyword evidence="8 10" id="KW-1133">Transmembrane helix</keyword>
<dbReference type="SUPFAM" id="SSF81660">
    <property type="entry name" value="Metal cation-transporting ATPase, ATP-binding domain N"/>
    <property type="match status" value="1"/>
</dbReference>
<dbReference type="EMBL" id="VBTY01000117">
    <property type="protein sequence ID" value="MDG3495677.1"/>
    <property type="molecule type" value="Genomic_DNA"/>
</dbReference>